<evidence type="ECO:0000256" key="2">
    <source>
        <dbReference type="ARBA" id="ARBA00022679"/>
    </source>
</evidence>
<dbReference type="Gene3D" id="1.10.510.10">
    <property type="entry name" value="Transferase(Phosphotransferase) domain 1"/>
    <property type="match status" value="1"/>
</dbReference>
<reference evidence="7 8" key="1">
    <citation type="submission" date="2016-09" db="EMBL/GenBank/DDBJ databases">
        <title>Extensive genetic diversity and differential bi-allelic expression allows diatom success in the polar Southern Ocean.</title>
        <authorList>
            <consortium name="DOE Joint Genome Institute"/>
            <person name="Mock T."/>
            <person name="Otillar R.P."/>
            <person name="Strauss J."/>
            <person name="Dupont C."/>
            <person name="Frickenhaus S."/>
            <person name="Maumus F."/>
            <person name="Mcmullan M."/>
            <person name="Sanges R."/>
            <person name="Schmutz J."/>
            <person name="Toseland A."/>
            <person name="Valas R."/>
            <person name="Veluchamy A."/>
            <person name="Ward B.J."/>
            <person name="Allen A."/>
            <person name="Barry K."/>
            <person name="Falciatore A."/>
            <person name="Ferrante M."/>
            <person name="Fortunato A.E."/>
            <person name="Gloeckner G."/>
            <person name="Gruber A."/>
            <person name="Hipkin R."/>
            <person name="Janech M."/>
            <person name="Kroth P."/>
            <person name="Leese F."/>
            <person name="Lindquist E."/>
            <person name="Lyon B.R."/>
            <person name="Martin J."/>
            <person name="Mayer C."/>
            <person name="Parker M."/>
            <person name="Quesneville H."/>
            <person name="Raymond J."/>
            <person name="Uhlig C."/>
            <person name="Valentin K.U."/>
            <person name="Worden A.Z."/>
            <person name="Armbrust E.V."/>
            <person name="Bowler C."/>
            <person name="Green B."/>
            <person name="Moulton V."/>
            <person name="Van Oosterhout C."/>
            <person name="Grigoriev I."/>
        </authorList>
    </citation>
    <scope>NUCLEOTIDE SEQUENCE [LARGE SCALE GENOMIC DNA]</scope>
    <source>
        <strain evidence="7 8">CCMP1102</strain>
    </source>
</reference>
<keyword evidence="5" id="KW-0067">ATP-binding</keyword>
<organism evidence="7 8">
    <name type="scientific">Fragilariopsis cylindrus CCMP1102</name>
    <dbReference type="NCBI Taxonomy" id="635003"/>
    <lineage>
        <taxon>Eukaryota</taxon>
        <taxon>Sar</taxon>
        <taxon>Stramenopiles</taxon>
        <taxon>Ochrophyta</taxon>
        <taxon>Bacillariophyta</taxon>
        <taxon>Bacillariophyceae</taxon>
        <taxon>Bacillariophycidae</taxon>
        <taxon>Bacillariales</taxon>
        <taxon>Bacillariaceae</taxon>
        <taxon>Fragilariopsis</taxon>
    </lineage>
</organism>
<dbReference type="InterPro" id="IPR011009">
    <property type="entry name" value="Kinase-like_dom_sf"/>
</dbReference>
<feature type="domain" description="Protein kinase" evidence="6">
    <location>
        <begin position="37"/>
        <end position="229"/>
    </location>
</feature>
<dbReference type="GO" id="GO:0005524">
    <property type="term" value="F:ATP binding"/>
    <property type="evidence" value="ECO:0007669"/>
    <property type="project" value="UniProtKB-KW"/>
</dbReference>
<evidence type="ECO:0000256" key="5">
    <source>
        <dbReference type="ARBA" id="ARBA00022840"/>
    </source>
</evidence>
<dbReference type="Pfam" id="PF00069">
    <property type="entry name" value="Pkinase"/>
    <property type="match status" value="1"/>
</dbReference>
<dbReference type="PANTHER" id="PTHR24349">
    <property type="entry name" value="SERINE/THREONINE-PROTEIN KINASE"/>
    <property type="match status" value="1"/>
</dbReference>
<accession>A0A1E7ESC1</accession>
<dbReference type="EMBL" id="KV784379">
    <property type="protein sequence ID" value="OEU08759.1"/>
    <property type="molecule type" value="Genomic_DNA"/>
</dbReference>
<dbReference type="InterPro" id="IPR008271">
    <property type="entry name" value="Ser/Thr_kinase_AS"/>
</dbReference>
<dbReference type="PROSITE" id="PS00108">
    <property type="entry name" value="PROTEIN_KINASE_ST"/>
    <property type="match status" value="1"/>
</dbReference>
<dbReference type="PROSITE" id="PS50011">
    <property type="entry name" value="PROTEIN_KINASE_DOM"/>
    <property type="match status" value="1"/>
</dbReference>
<name>A0A1E7ESC1_9STRA</name>
<protein>
    <submittedName>
        <fullName evidence="7">Kinase-like protein</fullName>
    </submittedName>
</protein>
<keyword evidence="1" id="KW-0723">Serine/threonine-protein kinase</keyword>
<evidence type="ECO:0000313" key="7">
    <source>
        <dbReference type="EMBL" id="OEU08759.1"/>
    </source>
</evidence>
<evidence type="ECO:0000256" key="1">
    <source>
        <dbReference type="ARBA" id="ARBA00022527"/>
    </source>
</evidence>
<dbReference type="InParanoid" id="A0A1E7ESC1"/>
<evidence type="ECO:0000256" key="3">
    <source>
        <dbReference type="ARBA" id="ARBA00022741"/>
    </source>
</evidence>
<keyword evidence="3" id="KW-0547">Nucleotide-binding</keyword>
<keyword evidence="4 7" id="KW-0418">Kinase</keyword>
<proteinExistence type="predicted"/>
<keyword evidence="2" id="KW-0808">Transferase</keyword>
<dbReference type="AlphaFoldDB" id="A0A1E7ESC1"/>
<keyword evidence="8" id="KW-1185">Reference proteome</keyword>
<dbReference type="Proteomes" id="UP000095751">
    <property type="component" value="Unassembled WGS sequence"/>
</dbReference>
<evidence type="ECO:0000256" key="4">
    <source>
        <dbReference type="ARBA" id="ARBA00022777"/>
    </source>
</evidence>
<dbReference type="InterPro" id="IPR000719">
    <property type="entry name" value="Prot_kinase_dom"/>
</dbReference>
<evidence type="ECO:0000259" key="6">
    <source>
        <dbReference type="PROSITE" id="PS50011"/>
    </source>
</evidence>
<gene>
    <name evidence="7" type="ORF">FRACYDRAFT_249665</name>
</gene>
<dbReference type="Gene3D" id="3.30.200.20">
    <property type="entry name" value="Phosphorylase Kinase, domain 1"/>
    <property type="match status" value="1"/>
</dbReference>
<dbReference type="SMART" id="SM00220">
    <property type="entry name" value="S_TKc"/>
    <property type="match status" value="1"/>
</dbReference>
<dbReference type="KEGG" id="fcy:FRACYDRAFT_249665"/>
<evidence type="ECO:0000313" key="8">
    <source>
        <dbReference type="Proteomes" id="UP000095751"/>
    </source>
</evidence>
<dbReference type="OrthoDB" id="40902at2759"/>
<dbReference type="GO" id="GO:0004674">
    <property type="term" value="F:protein serine/threonine kinase activity"/>
    <property type="evidence" value="ECO:0007669"/>
    <property type="project" value="UniProtKB-KW"/>
</dbReference>
<dbReference type="SUPFAM" id="SSF56112">
    <property type="entry name" value="Protein kinase-like (PK-like)"/>
    <property type="match status" value="1"/>
</dbReference>
<dbReference type="InterPro" id="IPR050205">
    <property type="entry name" value="CDPK_Ser/Thr_kinases"/>
</dbReference>
<sequence>MSLLIKNNPNTHSICTNQKVKQNDSSRWAMEKIKNRYILKEIMGQGTFGTVRKVRNRKTKQLYGCKTIPKSKLDGDLHLLKEEVSNLLSICGHSPYILEFDQVFEDHDEVHIITELLEGGELYDKIIEMKERGPNVYFHLNDCAYMIRNICDGLSYCHDVAGIVHRDLKASNFMFKSKFNNNNNNTKIMGKWKKSINYNYKFNNNDVVSEEESNILRDIKIIDFGYPQK</sequence>